<evidence type="ECO:0000259" key="1">
    <source>
        <dbReference type="PROSITE" id="PS51462"/>
    </source>
</evidence>
<keyword evidence="3" id="KW-1185">Reference proteome</keyword>
<dbReference type="EMBL" id="RHLK01000012">
    <property type="protein sequence ID" value="MVP01369.1"/>
    <property type="molecule type" value="Genomic_DNA"/>
</dbReference>
<evidence type="ECO:0000313" key="2">
    <source>
        <dbReference type="EMBL" id="MVP01369.1"/>
    </source>
</evidence>
<dbReference type="Proteomes" id="UP000490800">
    <property type="component" value="Unassembled WGS sequence"/>
</dbReference>
<dbReference type="Pfam" id="PF00293">
    <property type="entry name" value="NUDIX"/>
    <property type="match status" value="1"/>
</dbReference>
<dbReference type="Gene3D" id="3.90.79.10">
    <property type="entry name" value="Nucleoside Triphosphate Pyrophosphohydrolase"/>
    <property type="match status" value="1"/>
</dbReference>
<accession>A0A7X3FKW3</accession>
<reference evidence="2 3" key="1">
    <citation type="journal article" date="2019" name="Microorganisms">
        <title>Paenibacillus lutrae sp. nov., A Chitinolytic Species Isolated from A River Otter in Castril Natural Park, Granada, Spain.</title>
        <authorList>
            <person name="Rodriguez M."/>
            <person name="Reina J.C."/>
            <person name="Bejar V."/>
            <person name="Llamas I."/>
        </authorList>
    </citation>
    <scope>NUCLEOTIDE SEQUENCE [LARGE SCALE GENOMIC DNA]</scope>
    <source>
        <strain evidence="2 3">N10</strain>
    </source>
</reference>
<dbReference type="GO" id="GO:0003824">
    <property type="term" value="F:catalytic activity"/>
    <property type="evidence" value="ECO:0007669"/>
    <property type="project" value="UniProtKB-ARBA"/>
</dbReference>
<feature type="domain" description="Nudix hydrolase" evidence="1">
    <location>
        <begin position="29"/>
        <end position="172"/>
    </location>
</feature>
<sequence length="212" mass="24155">MHQEIFDIYDEETNHIGTAPRAEVHAKGYWHQTFHCWLVRPEGDRRMVLFQQRQSTKDTFPDLYDITAAGHMTAGETIREAARELEEELGLAVSFDVLSLLFTTRYEARGIVSGKPFIDREICHVFGYSSDLPLTAYKLQQEEVAGLYEADLQQLTALFEGKVDSIEIRGVSAAGTAAAGLPVHTARILRKEHFVPHPDDYYMRVLDMLRKL</sequence>
<dbReference type="PANTHER" id="PTHR10885:SF0">
    <property type="entry name" value="ISOPENTENYL-DIPHOSPHATE DELTA-ISOMERASE"/>
    <property type="match status" value="1"/>
</dbReference>
<dbReference type="CDD" id="cd04692">
    <property type="entry name" value="NUDIX_Hydrolase"/>
    <property type="match status" value="1"/>
</dbReference>
<organism evidence="2 3">
    <name type="scientific">Paenibacillus lutrae</name>
    <dbReference type="NCBI Taxonomy" id="2078573"/>
    <lineage>
        <taxon>Bacteria</taxon>
        <taxon>Bacillati</taxon>
        <taxon>Bacillota</taxon>
        <taxon>Bacilli</taxon>
        <taxon>Bacillales</taxon>
        <taxon>Paenibacillaceae</taxon>
        <taxon>Paenibacillus</taxon>
    </lineage>
</organism>
<dbReference type="AlphaFoldDB" id="A0A7X3FKW3"/>
<dbReference type="PANTHER" id="PTHR10885">
    <property type="entry name" value="ISOPENTENYL-DIPHOSPHATE DELTA-ISOMERASE"/>
    <property type="match status" value="1"/>
</dbReference>
<protein>
    <submittedName>
        <fullName evidence="2">NUDIX domain-containing protein</fullName>
    </submittedName>
</protein>
<evidence type="ECO:0000313" key="3">
    <source>
        <dbReference type="Proteomes" id="UP000490800"/>
    </source>
</evidence>
<proteinExistence type="predicted"/>
<comment type="caution">
    <text evidence="2">The sequence shown here is derived from an EMBL/GenBank/DDBJ whole genome shotgun (WGS) entry which is preliminary data.</text>
</comment>
<dbReference type="InterPro" id="IPR015797">
    <property type="entry name" value="NUDIX_hydrolase-like_dom_sf"/>
</dbReference>
<dbReference type="PROSITE" id="PS51462">
    <property type="entry name" value="NUDIX"/>
    <property type="match status" value="1"/>
</dbReference>
<name>A0A7X3FKW3_9BACL</name>
<gene>
    <name evidence="2" type="ORF">EDM21_17880</name>
</gene>
<dbReference type="OrthoDB" id="9780586at2"/>
<dbReference type="RefSeq" id="WP_157337715.1">
    <property type="nucleotide sequence ID" value="NZ_RHLK01000012.1"/>
</dbReference>
<dbReference type="InterPro" id="IPR000086">
    <property type="entry name" value="NUDIX_hydrolase_dom"/>
</dbReference>
<dbReference type="SUPFAM" id="SSF55811">
    <property type="entry name" value="Nudix"/>
    <property type="match status" value="1"/>
</dbReference>